<accession>A0A0L8IGX4</accession>
<sequence length="81" mass="9601">MTNETKGKRYYLLGMVPGGRIKIYSCLFLDLGRQKPIFQHHHILIKATYEVIEIRKIHSIFYIFIANTDQTFLVQFQRGIK</sequence>
<reference evidence="1" key="1">
    <citation type="submission" date="2015-07" db="EMBL/GenBank/DDBJ databases">
        <title>MeaNS - Measles Nucleotide Surveillance Program.</title>
        <authorList>
            <person name="Tran T."/>
            <person name="Druce J."/>
        </authorList>
    </citation>
    <scope>NUCLEOTIDE SEQUENCE</scope>
    <source>
        <strain evidence="1">UCB-OBI-ISO-001</strain>
        <tissue evidence="1">Gonad</tissue>
    </source>
</reference>
<gene>
    <name evidence="1" type="ORF">OCBIM_22035440mg</name>
</gene>
<dbReference type="AlphaFoldDB" id="A0A0L8IGX4"/>
<dbReference type="EMBL" id="KQ415750">
    <property type="protein sequence ID" value="KOG00742.1"/>
    <property type="molecule type" value="Genomic_DNA"/>
</dbReference>
<protein>
    <submittedName>
        <fullName evidence="1">Uncharacterized protein</fullName>
    </submittedName>
</protein>
<organism evidence="1">
    <name type="scientific">Octopus bimaculoides</name>
    <name type="common">California two-spotted octopus</name>
    <dbReference type="NCBI Taxonomy" id="37653"/>
    <lineage>
        <taxon>Eukaryota</taxon>
        <taxon>Metazoa</taxon>
        <taxon>Spiralia</taxon>
        <taxon>Lophotrochozoa</taxon>
        <taxon>Mollusca</taxon>
        <taxon>Cephalopoda</taxon>
        <taxon>Coleoidea</taxon>
        <taxon>Octopodiformes</taxon>
        <taxon>Octopoda</taxon>
        <taxon>Incirrata</taxon>
        <taxon>Octopodidae</taxon>
        <taxon>Octopus</taxon>
    </lineage>
</organism>
<proteinExistence type="predicted"/>
<evidence type="ECO:0000313" key="1">
    <source>
        <dbReference type="EMBL" id="KOG00742.1"/>
    </source>
</evidence>
<name>A0A0L8IGX4_OCTBM</name>